<feature type="compositionally biased region" description="Basic and acidic residues" evidence="1">
    <location>
        <begin position="280"/>
        <end position="289"/>
    </location>
</feature>
<dbReference type="Pfam" id="PF17182">
    <property type="entry name" value="OSK"/>
    <property type="match status" value="1"/>
</dbReference>
<evidence type="ECO:0000313" key="4">
    <source>
        <dbReference type="RefSeq" id="XP_026293257.1"/>
    </source>
</evidence>
<name>A0A6J1TKH3_FRAOC</name>
<feature type="region of interest" description="Disordered" evidence="1">
    <location>
        <begin position="1"/>
        <end position="160"/>
    </location>
</feature>
<feature type="compositionally biased region" description="Acidic residues" evidence="1">
    <location>
        <begin position="105"/>
        <end position="114"/>
    </location>
</feature>
<dbReference type="InterPro" id="IPR036514">
    <property type="entry name" value="SGNH_hydro_sf"/>
</dbReference>
<organism evidence="3 4">
    <name type="scientific">Frankliniella occidentalis</name>
    <name type="common">Western flower thrips</name>
    <name type="synonym">Euthrips occidentalis</name>
    <dbReference type="NCBI Taxonomy" id="133901"/>
    <lineage>
        <taxon>Eukaryota</taxon>
        <taxon>Metazoa</taxon>
        <taxon>Ecdysozoa</taxon>
        <taxon>Arthropoda</taxon>
        <taxon>Hexapoda</taxon>
        <taxon>Insecta</taxon>
        <taxon>Pterygota</taxon>
        <taxon>Neoptera</taxon>
        <taxon>Paraneoptera</taxon>
        <taxon>Thysanoptera</taxon>
        <taxon>Terebrantia</taxon>
        <taxon>Thripoidea</taxon>
        <taxon>Thripidae</taxon>
        <taxon>Frankliniella</taxon>
    </lineage>
</organism>
<dbReference type="GeneID" id="113217528"/>
<dbReference type="Gene3D" id="3.40.50.1110">
    <property type="entry name" value="SGNH hydrolase"/>
    <property type="match status" value="1"/>
</dbReference>
<feature type="compositionally biased region" description="Polar residues" evidence="1">
    <location>
        <begin position="136"/>
        <end position="158"/>
    </location>
</feature>
<evidence type="ECO:0000313" key="3">
    <source>
        <dbReference type="Proteomes" id="UP000504606"/>
    </source>
</evidence>
<evidence type="ECO:0000259" key="2">
    <source>
        <dbReference type="Pfam" id="PF17182"/>
    </source>
</evidence>
<gene>
    <name evidence="4" type="primary">LOC113217528</name>
</gene>
<feature type="compositionally biased region" description="Basic residues" evidence="1">
    <location>
        <begin position="245"/>
        <end position="254"/>
    </location>
</feature>
<dbReference type="InterPro" id="IPR033447">
    <property type="entry name" value="OSK"/>
</dbReference>
<feature type="region of interest" description="Disordered" evidence="1">
    <location>
        <begin position="175"/>
        <end position="354"/>
    </location>
</feature>
<proteinExistence type="predicted"/>
<feature type="compositionally biased region" description="Basic and acidic residues" evidence="1">
    <location>
        <begin position="91"/>
        <end position="101"/>
    </location>
</feature>
<dbReference type="AlphaFoldDB" id="A0A6J1TKH3"/>
<dbReference type="SUPFAM" id="SSF52266">
    <property type="entry name" value="SGNH hydrolase"/>
    <property type="match status" value="1"/>
</dbReference>
<feature type="compositionally biased region" description="Basic and acidic residues" evidence="1">
    <location>
        <begin position="45"/>
        <end position="78"/>
    </location>
</feature>
<feature type="domain" description="OSK" evidence="2">
    <location>
        <begin position="560"/>
        <end position="693"/>
    </location>
</feature>
<feature type="compositionally biased region" description="Acidic residues" evidence="1">
    <location>
        <begin position="408"/>
        <end position="421"/>
    </location>
</feature>
<keyword evidence="3" id="KW-1185">Reference proteome</keyword>
<feature type="compositionally biased region" description="Basic and acidic residues" evidence="1">
    <location>
        <begin position="298"/>
        <end position="319"/>
    </location>
</feature>
<evidence type="ECO:0000256" key="1">
    <source>
        <dbReference type="SAM" id="MobiDB-lite"/>
    </source>
</evidence>
<feature type="compositionally biased region" description="Polar residues" evidence="1">
    <location>
        <begin position="203"/>
        <end position="226"/>
    </location>
</feature>
<dbReference type="OrthoDB" id="10034606at2759"/>
<reference evidence="4" key="1">
    <citation type="submission" date="2025-08" db="UniProtKB">
        <authorList>
            <consortium name="RefSeq"/>
        </authorList>
    </citation>
    <scope>IDENTIFICATION</scope>
    <source>
        <tissue evidence="4">Whole organism</tissue>
    </source>
</reference>
<sequence>MNNLNCQSQKSEKTVQKSCAPSPTRGGVSRPVMAINRVFLTSIDGIRKDQDRNRSKKTSSESDPPGRVELAEDIKVKVQVETNNNTPTDEDCIHLQDREEPSGAEGDDDCEEDLGDTKTTAVEDHEDIQVKVFTHSDLSPGSPPSTNFENHNQCSIANQDECAPVPPAEIVETYILSDTTDSESPKLRKKSKKKKCKRKSSSITSPSNTDQSGLSPNREVSLSMAESPSKHHRKSHSRSRDRSKSPRHSRRTHSPRRDLSVSPSSRDSRRHKRSRSSRTSSRDESESPRRNSRRHHKTRDDSKTPMLSDRSESSREDARPRHKSRESSKAPGRISGSQKYYPSSPEKMKNSFDQEKFVESSFKSNRSNHSVLKGTEIANMLPSSKSRASNNVGDIPLPPDRMSSSDQYVDEIESSEDEMVDYTDSSKSGGASTKSETYADIVKRNAPDHTPPAPAGPPQLYGLASPPVYYNSPNMFCQPPPPYYYYPPQSYHTPPPVCVGGVFQWSTPKVPPYLAESPTSSQRQEPSQSCSLAQVSTLSPAPAEVDKKFQCLQNLHTPPRPNFKGYQLIGDSMLLRFSQQLLGDNAILAESLRFLGYCVSGQRVGDLLRRLRSGFYHLGKRVVVMIGTNDLLRSTPARQMCTELGKVVQHLKENMTEEIIILTLPPIPRLQNQTYHWQRLQQYNDYIKQLADKERGISIFNISPLYILSQEELEEEELLADFKTDSPFCNGCFTCIEESAYNSWNISSESDEDDLADTAMLTRVIINTCRSHITPLDISKIFTDHRISRCRLELFEMTFSDNGRKDQIHLNNKGLKFVKDQLDRIL</sequence>
<dbReference type="Proteomes" id="UP000504606">
    <property type="component" value="Unplaced"/>
</dbReference>
<dbReference type="RefSeq" id="XP_026293257.1">
    <property type="nucleotide sequence ID" value="XM_026437472.2"/>
</dbReference>
<feature type="compositionally biased region" description="Basic residues" evidence="1">
    <location>
        <begin position="187"/>
        <end position="200"/>
    </location>
</feature>
<feature type="compositionally biased region" description="Polar residues" evidence="1">
    <location>
        <begin position="381"/>
        <end position="392"/>
    </location>
</feature>
<protein>
    <submittedName>
        <fullName evidence="4">Uncharacterized protein LOC113217528 isoform X1</fullName>
    </submittedName>
</protein>
<accession>A0A6J1TKH3</accession>
<feature type="compositionally biased region" description="Polar residues" evidence="1">
    <location>
        <begin position="423"/>
        <end position="435"/>
    </location>
</feature>
<feature type="region of interest" description="Disordered" evidence="1">
    <location>
        <begin position="380"/>
        <end position="435"/>
    </location>
</feature>
<dbReference type="KEGG" id="foc:113217528"/>